<evidence type="ECO:0000256" key="1">
    <source>
        <dbReference type="ARBA" id="ARBA00006271"/>
    </source>
</evidence>
<feature type="compositionally biased region" description="Basic and acidic residues" evidence="5">
    <location>
        <begin position="67"/>
        <end position="77"/>
    </location>
</feature>
<dbReference type="Gene3D" id="1.10.1420.10">
    <property type="match status" value="1"/>
</dbReference>
<keyword evidence="4" id="KW-0238">DNA-binding</keyword>
<dbReference type="GeneID" id="30196412"/>
<keyword evidence="3" id="KW-0067">ATP-binding</keyword>
<dbReference type="PROSITE" id="PS00486">
    <property type="entry name" value="DNA_MISMATCH_REPAIR_2"/>
    <property type="match status" value="1"/>
</dbReference>
<dbReference type="EMBL" id="AWGH01000030">
    <property type="protein sequence ID" value="ODN86838.1"/>
    <property type="molecule type" value="Genomic_DNA"/>
</dbReference>
<dbReference type="SUPFAM" id="SSF48334">
    <property type="entry name" value="DNA repair protein MutS, domain III"/>
    <property type="match status" value="1"/>
</dbReference>
<gene>
    <name evidence="7" type="ORF">L198_07201</name>
</gene>
<dbReference type="PANTHER" id="PTHR11361">
    <property type="entry name" value="DNA MISMATCH REPAIR PROTEIN MUTS FAMILY MEMBER"/>
    <property type="match status" value="1"/>
</dbReference>
<dbReference type="Pfam" id="PF00488">
    <property type="entry name" value="MutS_V"/>
    <property type="match status" value="1"/>
</dbReference>
<dbReference type="AlphaFoldDB" id="A0A1E3IEA2"/>
<dbReference type="SUPFAM" id="SSF52540">
    <property type="entry name" value="P-loop containing nucleoside triphosphate hydrolases"/>
    <property type="match status" value="1"/>
</dbReference>
<dbReference type="OrthoDB" id="29596at2759"/>
<name>A0A1E3IEA2_9TREE</name>
<dbReference type="SMART" id="SM00534">
    <property type="entry name" value="MUTSac"/>
    <property type="match status" value="1"/>
</dbReference>
<dbReference type="GO" id="GO:0140664">
    <property type="term" value="F:ATP-dependent DNA damage sensor activity"/>
    <property type="evidence" value="ECO:0007669"/>
    <property type="project" value="InterPro"/>
</dbReference>
<dbReference type="GO" id="GO:0030983">
    <property type="term" value="F:mismatched DNA binding"/>
    <property type="evidence" value="ECO:0007669"/>
    <property type="project" value="InterPro"/>
</dbReference>
<protein>
    <submittedName>
        <fullName evidence="7">DNA mismatch repair protein MSH5</fullName>
    </submittedName>
</protein>
<dbReference type="InterPro" id="IPR027417">
    <property type="entry name" value="P-loop_NTPase"/>
</dbReference>
<dbReference type="GO" id="GO:0005524">
    <property type="term" value="F:ATP binding"/>
    <property type="evidence" value="ECO:0007669"/>
    <property type="project" value="UniProtKB-KW"/>
</dbReference>
<dbReference type="Pfam" id="PF05192">
    <property type="entry name" value="MutS_III"/>
    <property type="match status" value="1"/>
</dbReference>
<keyword evidence="2" id="KW-0547">Nucleotide-binding</keyword>
<sequence>MYKARKRQATPATSTRASTPAESVATKKQRMASGGGRPVGRSQQPTPTATSRRENTLADDTGSVSGRQDESEAERGDVILEGEMKEQRILSLHGPHGGNLAAAWYDPEERKIQILEDTKDTMSWDLAVLLLEQIRPTLVIMSSKSHTSLIERVDLYREENEAELLLLPSRSCYPKSASISLTSIRLPDPSRSAIAAPDTTDQTEYDGEGFSARGEWKEAGAGMGAYRLNLVKLGCWVNVNAPLAIVAAGVLVEQVKKCRAMEIMPGEEYFSGLELTALESMDLEMHMQINKDALTSLAIFDVESHGFMYSDKEKQALSMFGKLDSTVTPLGRKLLHTWHLRPLLNLDEIAHRHDAVALFSATENEYVVSSLRKVMKGVRNVPARVTRLQSGRGSYVEWKCLVDALTAALEIRGIVCELSTSSSIPIVNKVRHVITDDLVVFCQDMNTVIDWDTSRLEGRVAVRPGIDEELDEWREVYAGLEATLNQVARMISPQVPPGISHSINVVYLPQLGYLAVIQAETEETPEIPRWENRFHTEDRFYYKTREMEDLDDHFGDLVTLMIGKEIEIVQRLTEYLKGYEPSILSTVEVIAELDCILALSKAARDYGLKRPTMSNDPVLKIRKGRHILYESLVPHYVENDTVIAGGGRDDLASMMIITGANGSGKSAYGKQVALMAFMAQIGSFVPAEEAVIGICDKIFTRLQTRESSSRPASAFMIDLGQISQALRGVTEHSLVVIDEFGKGTIPSDGAGLLAGTIEFLLGGVCPRSVVMTHFHELFANKIIKEEAYPVKFCHMKTMVLEGTDHLEYLYKLVPSMNLSSNAAECALRHGIPPNIVARAKTVTDHISRFDISSLLDATLTPQNLLEVTASEELAKKFLVWKIDPEEGGEEGVMDVLKGMIEETERVMERTETGARTGAEVGSEIGFGDETEEEGDSEDQTI</sequence>
<dbReference type="PANTHER" id="PTHR11361:SF20">
    <property type="entry name" value="MUTS PROTEIN HOMOLOG 5"/>
    <property type="match status" value="1"/>
</dbReference>
<evidence type="ECO:0000256" key="2">
    <source>
        <dbReference type="ARBA" id="ARBA00022741"/>
    </source>
</evidence>
<dbReference type="CDD" id="cd03281">
    <property type="entry name" value="ABC_MSH5_euk"/>
    <property type="match status" value="1"/>
</dbReference>
<reference evidence="7 8" key="1">
    <citation type="submission" date="2016-06" db="EMBL/GenBank/DDBJ databases">
        <title>Evolution of pathogenesis and genome organization in the Tremellales.</title>
        <authorList>
            <person name="Cuomo C."/>
            <person name="Litvintseva A."/>
            <person name="Heitman J."/>
            <person name="Chen Y."/>
            <person name="Sun S."/>
            <person name="Springer D."/>
            <person name="Dromer F."/>
            <person name="Young S."/>
            <person name="Zeng Q."/>
            <person name="Chapman S."/>
            <person name="Gujja S."/>
            <person name="Saif S."/>
            <person name="Birren B."/>
        </authorList>
    </citation>
    <scope>NUCLEOTIDE SEQUENCE [LARGE SCALE GENOMIC DNA]</scope>
    <source>
        <strain evidence="7 8">CBS 7118</strain>
    </source>
</reference>
<proteinExistence type="inferred from homology"/>
<dbReference type="GO" id="GO:0051026">
    <property type="term" value="P:chiasma assembly"/>
    <property type="evidence" value="ECO:0007669"/>
    <property type="project" value="TreeGrafter"/>
</dbReference>
<dbReference type="InterPro" id="IPR036187">
    <property type="entry name" value="DNA_mismatch_repair_MutS_sf"/>
</dbReference>
<accession>A0A1E3IEA2</accession>
<dbReference type="FunFam" id="3.40.50.300:FF:002365">
    <property type="entry name" value="Unplaced genomic scaffold supercont2.7, whole genome shotgun sequence"/>
    <property type="match status" value="1"/>
</dbReference>
<feature type="compositionally biased region" description="Acidic residues" evidence="5">
    <location>
        <begin position="926"/>
        <end position="941"/>
    </location>
</feature>
<dbReference type="Proteomes" id="UP000094819">
    <property type="component" value="Unassembled WGS sequence"/>
</dbReference>
<dbReference type="GO" id="GO:0005634">
    <property type="term" value="C:nucleus"/>
    <property type="evidence" value="ECO:0007669"/>
    <property type="project" value="TreeGrafter"/>
</dbReference>
<feature type="compositionally biased region" description="Low complexity" evidence="5">
    <location>
        <begin position="9"/>
        <end position="21"/>
    </location>
</feature>
<evidence type="ECO:0000256" key="4">
    <source>
        <dbReference type="ARBA" id="ARBA00023125"/>
    </source>
</evidence>
<dbReference type="SMART" id="SM00533">
    <property type="entry name" value="MUTSd"/>
    <property type="match status" value="1"/>
</dbReference>
<evidence type="ECO:0000313" key="7">
    <source>
        <dbReference type="EMBL" id="ODN86838.1"/>
    </source>
</evidence>
<organism evidence="7 8">
    <name type="scientific">Cryptococcus wingfieldii CBS 7118</name>
    <dbReference type="NCBI Taxonomy" id="1295528"/>
    <lineage>
        <taxon>Eukaryota</taxon>
        <taxon>Fungi</taxon>
        <taxon>Dikarya</taxon>
        <taxon>Basidiomycota</taxon>
        <taxon>Agaricomycotina</taxon>
        <taxon>Tremellomycetes</taxon>
        <taxon>Tremellales</taxon>
        <taxon>Cryptococcaceae</taxon>
        <taxon>Cryptococcus</taxon>
    </lineage>
</organism>
<dbReference type="InterPro" id="IPR000432">
    <property type="entry name" value="DNA_mismatch_repair_MutS_C"/>
</dbReference>
<keyword evidence="8" id="KW-1185">Reference proteome</keyword>
<evidence type="ECO:0000256" key="5">
    <source>
        <dbReference type="SAM" id="MobiDB-lite"/>
    </source>
</evidence>
<feature type="domain" description="DNA mismatch repair proteins mutS family" evidence="6">
    <location>
        <begin position="733"/>
        <end position="749"/>
    </location>
</feature>
<dbReference type="RefSeq" id="XP_019028830.1">
    <property type="nucleotide sequence ID" value="XM_019179213.1"/>
</dbReference>
<comment type="caution">
    <text evidence="7">The sequence shown here is derived from an EMBL/GenBank/DDBJ whole genome shotgun (WGS) entry which is preliminary data.</text>
</comment>
<evidence type="ECO:0000259" key="6">
    <source>
        <dbReference type="PROSITE" id="PS00486"/>
    </source>
</evidence>
<evidence type="ECO:0000313" key="8">
    <source>
        <dbReference type="Proteomes" id="UP000094819"/>
    </source>
</evidence>
<dbReference type="InterPro" id="IPR045076">
    <property type="entry name" value="MutS"/>
</dbReference>
<feature type="region of interest" description="Disordered" evidence="5">
    <location>
        <begin position="908"/>
        <end position="941"/>
    </location>
</feature>
<comment type="similarity">
    <text evidence="1">Belongs to the DNA mismatch repair MutS family.</text>
</comment>
<dbReference type="GO" id="GO:0006298">
    <property type="term" value="P:mismatch repair"/>
    <property type="evidence" value="ECO:0007669"/>
    <property type="project" value="InterPro"/>
</dbReference>
<evidence type="ECO:0000256" key="3">
    <source>
        <dbReference type="ARBA" id="ARBA00022840"/>
    </source>
</evidence>
<feature type="compositionally biased region" description="Polar residues" evidence="5">
    <location>
        <begin position="41"/>
        <end position="50"/>
    </location>
</feature>
<feature type="region of interest" description="Disordered" evidence="5">
    <location>
        <begin position="1"/>
        <end position="77"/>
    </location>
</feature>
<dbReference type="Gene3D" id="3.40.50.300">
    <property type="entry name" value="P-loop containing nucleotide triphosphate hydrolases"/>
    <property type="match status" value="1"/>
</dbReference>
<dbReference type="InterPro" id="IPR007696">
    <property type="entry name" value="DNA_mismatch_repair_MutS_core"/>
</dbReference>